<feature type="transmembrane region" description="Helical" evidence="1">
    <location>
        <begin position="6"/>
        <end position="21"/>
    </location>
</feature>
<sequence>MSTGVWVAIAVAIAAAVGFFGRKKKKKLMQFC</sequence>
<protein>
    <submittedName>
        <fullName evidence="2">LPXTG cell wall anchor domain-containing protein</fullName>
    </submittedName>
</protein>
<reference evidence="2 3" key="1">
    <citation type="submission" date="2022-09" db="EMBL/GenBank/DDBJ databases">
        <authorList>
            <person name="Han X.L."/>
            <person name="Wang Q."/>
            <person name="Lu T."/>
        </authorList>
    </citation>
    <scope>NUCLEOTIDE SEQUENCE [LARGE SCALE GENOMIC DNA]</scope>
    <source>
        <strain evidence="2 3">WQ 127069</strain>
    </source>
</reference>
<proteinExistence type="predicted"/>
<dbReference type="EMBL" id="JAOQIO010000085">
    <property type="protein sequence ID" value="MCU6794847.1"/>
    <property type="molecule type" value="Genomic_DNA"/>
</dbReference>
<evidence type="ECO:0000256" key="1">
    <source>
        <dbReference type="SAM" id="Phobius"/>
    </source>
</evidence>
<comment type="caution">
    <text evidence="2">The sequence shown here is derived from an EMBL/GenBank/DDBJ whole genome shotgun (WGS) entry which is preliminary data.</text>
</comment>
<name>A0ABT2ULW5_9BACL</name>
<keyword evidence="1" id="KW-0812">Transmembrane</keyword>
<evidence type="ECO:0000313" key="3">
    <source>
        <dbReference type="Proteomes" id="UP001652445"/>
    </source>
</evidence>
<accession>A0ABT2ULW5</accession>
<dbReference type="RefSeq" id="WP_262685939.1">
    <property type="nucleotide sequence ID" value="NZ_JAOQIO010000085.1"/>
</dbReference>
<keyword evidence="1" id="KW-0472">Membrane</keyword>
<organism evidence="2 3">
    <name type="scientific">Paenibacillus baimaensis</name>
    <dbReference type="NCBI Taxonomy" id="2982185"/>
    <lineage>
        <taxon>Bacteria</taxon>
        <taxon>Bacillati</taxon>
        <taxon>Bacillota</taxon>
        <taxon>Bacilli</taxon>
        <taxon>Bacillales</taxon>
        <taxon>Paenibacillaceae</taxon>
        <taxon>Paenibacillus</taxon>
    </lineage>
</organism>
<gene>
    <name evidence="2" type="ORF">OB236_22295</name>
</gene>
<evidence type="ECO:0000313" key="2">
    <source>
        <dbReference type="EMBL" id="MCU6794847.1"/>
    </source>
</evidence>
<keyword evidence="1" id="KW-1133">Transmembrane helix</keyword>
<dbReference type="Proteomes" id="UP001652445">
    <property type="component" value="Unassembled WGS sequence"/>
</dbReference>
<keyword evidence="3" id="KW-1185">Reference proteome</keyword>
<dbReference type="NCBIfam" id="TIGR01167">
    <property type="entry name" value="LPXTG_anchor"/>
    <property type="match status" value="1"/>
</dbReference>